<keyword evidence="1" id="KW-1133">Transmembrane helix</keyword>
<evidence type="ECO:0000313" key="2">
    <source>
        <dbReference type="EMBL" id="QDW66104.1"/>
    </source>
</evidence>
<keyword evidence="3" id="KW-1185">Reference proteome</keyword>
<dbReference type="AlphaFoldDB" id="A0A518N2I2"/>
<dbReference type="OrthoDB" id="333057at2"/>
<dbReference type="InterPro" id="IPR013879">
    <property type="entry name" value="DUF1761"/>
</dbReference>
<sequence length="126" mass="13277">MNVWIVLLAAASSFLVGGLWYSPVLFGKAWNRENGGAVGEGHPAKVFGASFAFSLVSAVCFAVLVGPSPEFAAAVRTGALVGIGLVAASFGINYQFAQRSFRLWLIDGGYHAAQFMLFGVVFGLWG</sequence>
<keyword evidence="1" id="KW-0472">Membrane</keyword>
<feature type="transmembrane region" description="Helical" evidence="1">
    <location>
        <begin position="6"/>
        <end position="26"/>
    </location>
</feature>
<dbReference type="KEGG" id="lug:FPZ22_03720"/>
<protein>
    <submittedName>
        <fullName evidence="2">DUF1761 domain-containing protein</fullName>
    </submittedName>
</protein>
<dbReference type="Pfam" id="PF08570">
    <property type="entry name" value="DUF1761"/>
    <property type="match status" value="1"/>
</dbReference>
<reference evidence="2 3" key="1">
    <citation type="submission" date="2019-07" db="EMBL/GenBank/DDBJ databases">
        <title>Full genome sequence of Luteimonas sp. Gr-4.</title>
        <authorList>
            <person name="Im W.-T."/>
        </authorList>
    </citation>
    <scope>NUCLEOTIDE SEQUENCE [LARGE SCALE GENOMIC DNA]</scope>
    <source>
        <strain evidence="2 3">Gr-4</strain>
    </source>
</reference>
<accession>A0A518N2I2</accession>
<dbReference type="RefSeq" id="WP_144890472.1">
    <property type="nucleotide sequence ID" value="NZ_CP042218.1"/>
</dbReference>
<feature type="transmembrane region" description="Helical" evidence="1">
    <location>
        <begin position="104"/>
        <end position="125"/>
    </location>
</feature>
<keyword evidence="1" id="KW-0812">Transmembrane</keyword>
<feature type="transmembrane region" description="Helical" evidence="1">
    <location>
        <begin position="46"/>
        <end position="65"/>
    </location>
</feature>
<proteinExistence type="predicted"/>
<evidence type="ECO:0000256" key="1">
    <source>
        <dbReference type="SAM" id="Phobius"/>
    </source>
</evidence>
<feature type="transmembrane region" description="Helical" evidence="1">
    <location>
        <begin position="71"/>
        <end position="92"/>
    </location>
</feature>
<gene>
    <name evidence="2" type="ORF">FPZ22_03720</name>
</gene>
<dbReference type="EMBL" id="CP042218">
    <property type="protein sequence ID" value="QDW66104.1"/>
    <property type="molecule type" value="Genomic_DNA"/>
</dbReference>
<organism evidence="2 3">
    <name type="scientific">Luteimonas granuli</name>
    <dbReference type="NCBI Taxonomy" id="1176533"/>
    <lineage>
        <taxon>Bacteria</taxon>
        <taxon>Pseudomonadati</taxon>
        <taxon>Pseudomonadota</taxon>
        <taxon>Gammaproteobacteria</taxon>
        <taxon>Lysobacterales</taxon>
        <taxon>Lysobacteraceae</taxon>
        <taxon>Luteimonas</taxon>
    </lineage>
</organism>
<evidence type="ECO:0000313" key="3">
    <source>
        <dbReference type="Proteomes" id="UP000316584"/>
    </source>
</evidence>
<name>A0A518N2I2_9GAMM</name>
<dbReference type="Proteomes" id="UP000316584">
    <property type="component" value="Chromosome"/>
</dbReference>